<keyword evidence="4" id="KW-1185">Reference proteome</keyword>
<sequence>MTASRLLQPHSLLPAAVLALAALFLSGCGGAKSDDLPAQDSTAEKEAFFKYYKYEPDLYSQLMGKKITLAEYKEKTAALPLFLQYKTPADLPANLPWEDGSDLPEFSDPRAKKGGTLYSYIPSFPLTTRIIGPDANGAFRPYLLDDVQVSLAHRHPDDTSIGPNGFHYFPGLAAAWAFDKKNKTVYVRLDPDARWSDGVTVTAADIAFTFYFMLSAHIQQPWYNNFYSTNFSGLAVYDDHTFAFQVPEVRPDFSSRVLEFSPMSAEFYKEIGPDFPQRYQWRIAPTTGAYTVRPEDIKKGQSITLTRVQDWWARDKKFWRYRFNPDRIRFTVISDIAKAFEVFRKGELDSFNMNLAEYNYDKLPDAAPEVQDGYITKTTFYNDTPRPTYGLWINSSKPLLDNRDVRIGINHASNWQLVIEKFARGDWTRMQTTSDGYGEFTHPALRSRPYDIARAREAFARAGFTQADADGVLKNAKGERLSFTLSTGYESLKDVLTILKQEALRCGLEFRLEVLDGSASWKKVQEKKHDIHFSAFGVSPEMYPRYWETWHSVNAYDKPYLDDGKTPSPGRKPKTQTNNLCCVAIPELDKLIETYDRSESADDMKRMAFKMEEILHDDASFVPGFVIPFFRSASWRWIQIPEHGNVRIADAPGQFFLSWIDEDVKEQTRDARKAGEKLPPQIRIFDQYKPKE</sequence>
<accession>A0A178ILJ3</accession>
<evidence type="ECO:0000313" key="4">
    <source>
        <dbReference type="Proteomes" id="UP000078486"/>
    </source>
</evidence>
<evidence type="ECO:0000259" key="2">
    <source>
        <dbReference type="Pfam" id="PF00496"/>
    </source>
</evidence>
<dbReference type="EMBL" id="LRRQ01000053">
    <property type="protein sequence ID" value="OAM90628.1"/>
    <property type="molecule type" value="Genomic_DNA"/>
</dbReference>
<gene>
    <name evidence="3" type="ORF">AW736_06785</name>
</gene>
<dbReference type="Gene3D" id="3.40.190.10">
    <property type="entry name" value="Periplasmic binding protein-like II"/>
    <property type="match status" value="1"/>
</dbReference>
<dbReference type="RefSeq" id="WP_068769430.1">
    <property type="nucleotide sequence ID" value="NZ_CP109796.1"/>
</dbReference>
<feature type="chain" id="PRO_5008089078" description="Solute-binding protein family 5 domain-containing protein" evidence="1">
    <location>
        <begin position="22"/>
        <end position="692"/>
    </location>
</feature>
<reference evidence="3 4" key="1">
    <citation type="submission" date="2016-01" db="EMBL/GenBank/DDBJ databases">
        <title>High potential of lignocellulose degradation of a new Verrucomicrobia species.</title>
        <authorList>
            <person name="Wang Y."/>
            <person name="Shi Y."/>
            <person name="Qiu Z."/>
            <person name="Liu S."/>
            <person name="Yang H."/>
        </authorList>
    </citation>
    <scope>NUCLEOTIDE SEQUENCE [LARGE SCALE GENOMIC DNA]</scope>
    <source>
        <strain evidence="3 4">TSB47</strain>
    </source>
</reference>
<dbReference type="GO" id="GO:1904680">
    <property type="term" value="F:peptide transmembrane transporter activity"/>
    <property type="evidence" value="ECO:0007669"/>
    <property type="project" value="TreeGrafter"/>
</dbReference>
<dbReference type="Proteomes" id="UP000078486">
    <property type="component" value="Unassembled WGS sequence"/>
</dbReference>
<dbReference type="PROSITE" id="PS51257">
    <property type="entry name" value="PROKAR_LIPOPROTEIN"/>
    <property type="match status" value="1"/>
</dbReference>
<dbReference type="InterPro" id="IPR039424">
    <property type="entry name" value="SBP_5"/>
</dbReference>
<feature type="signal peptide" evidence="1">
    <location>
        <begin position="1"/>
        <end position="21"/>
    </location>
</feature>
<dbReference type="InterPro" id="IPR000914">
    <property type="entry name" value="SBP_5_dom"/>
</dbReference>
<proteinExistence type="predicted"/>
<dbReference type="AlphaFoldDB" id="A0A178ILJ3"/>
<feature type="domain" description="Solute-binding protein family 5" evidence="2">
    <location>
        <begin position="169"/>
        <end position="554"/>
    </location>
</feature>
<dbReference type="OrthoDB" id="9801912at2"/>
<comment type="caution">
    <text evidence="3">The sequence shown here is derived from an EMBL/GenBank/DDBJ whole genome shotgun (WGS) entry which is preliminary data.</text>
</comment>
<dbReference type="CDD" id="cd08497">
    <property type="entry name" value="MbnE-like"/>
    <property type="match status" value="1"/>
</dbReference>
<dbReference type="STRING" id="1184151.AW736_06785"/>
<dbReference type="GO" id="GO:0015833">
    <property type="term" value="P:peptide transport"/>
    <property type="evidence" value="ECO:0007669"/>
    <property type="project" value="TreeGrafter"/>
</dbReference>
<evidence type="ECO:0000256" key="1">
    <source>
        <dbReference type="SAM" id="SignalP"/>
    </source>
</evidence>
<evidence type="ECO:0000313" key="3">
    <source>
        <dbReference type="EMBL" id="OAM90628.1"/>
    </source>
</evidence>
<protein>
    <recommendedName>
        <fullName evidence="2">Solute-binding protein family 5 domain-containing protein</fullName>
    </recommendedName>
</protein>
<keyword evidence="1" id="KW-0732">Signal</keyword>
<name>A0A178ILJ3_9BACT</name>
<dbReference type="PANTHER" id="PTHR30290">
    <property type="entry name" value="PERIPLASMIC BINDING COMPONENT OF ABC TRANSPORTER"/>
    <property type="match status" value="1"/>
</dbReference>
<dbReference type="SUPFAM" id="SSF53850">
    <property type="entry name" value="Periplasmic binding protein-like II"/>
    <property type="match status" value="1"/>
</dbReference>
<dbReference type="Pfam" id="PF00496">
    <property type="entry name" value="SBP_bac_5"/>
    <property type="match status" value="1"/>
</dbReference>
<dbReference type="Gene3D" id="3.10.105.10">
    <property type="entry name" value="Dipeptide-binding Protein, Domain 3"/>
    <property type="match status" value="1"/>
</dbReference>
<organism evidence="3 4">
    <name type="scientific">Termitidicoccus mucosus</name>
    <dbReference type="NCBI Taxonomy" id="1184151"/>
    <lineage>
        <taxon>Bacteria</taxon>
        <taxon>Pseudomonadati</taxon>
        <taxon>Verrucomicrobiota</taxon>
        <taxon>Opitutia</taxon>
        <taxon>Opitutales</taxon>
        <taxon>Opitutaceae</taxon>
        <taxon>Termitidicoccus</taxon>
    </lineage>
</organism>